<feature type="region of interest" description="Disordered" evidence="1">
    <location>
        <begin position="1"/>
        <end position="36"/>
    </location>
</feature>
<accession>A0AAW1SRY6</accession>
<name>A0AAW1SRY6_9CHLO</name>
<evidence type="ECO:0000313" key="2">
    <source>
        <dbReference type="EMBL" id="KAK9856415.1"/>
    </source>
</evidence>
<protein>
    <submittedName>
        <fullName evidence="2">Uncharacterized protein</fullName>
    </submittedName>
</protein>
<keyword evidence="3" id="KW-1185">Reference proteome</keyword>
<dbReference type="Proteomes" id="UP001485043">
    <property type="component" value="Unassembled WGS sequence"/>
</dbReference>
<sequence>MQLQRRLRDRDHEQKQSQLQQRMSQETAHAARIKHTQSHKALDEAILCSLPSDFAGQGLDTRAELQARWPGMALPCAGPYCHSPQGNHC</sequence>
<organism evidence="2 3">
    <name type="scientific">Apatococcus fuscideae</name>
    <dbReference type="NCBI Taxonomy" id="2026836"/>
    <lineage>
        <taxon>Eukaryota</taxon>
        <taxon>Viridiplantae</taxon>
        <taxon>Chlorophyta</taxon>
        <taxon>core chlorophytes</taxon>
        <taxon>Trebouxiophyceae</taxon>
        <taxon>Chlorellales</taxon>
        <taxon>Chlorellaceae</taxon>
        <taxon>Apatococcus</taxon>
    </lineage>
</organism>
<gene>
    <name evidence="2" type="ORF">WJX84_002940</name>
</gene>
<feature type="compositionally biased region" description="Low complexity" evidence="1">
    <location>
        <begin position="16"/>
        <end position="25"/>
    </location>
</feature>
<proteinExistence type="predicted"/>
<dbReference type="EMBL" id="JALJOV010001019">
    <property type="protein sequence ID" value="KAK9856415.1"/>
    <property type="molecule type" value="Genomic_DNA"/>
</dbReference>
<comment type="caution">
    <text evidence="2">The sequence shown here is derived from an EMBL/GenBank/DDBJ whole genome shotgun (WGS) entry which is preliminary data.</text>
</comment>
<evidence type="ECO:0000256" key="1">
    <source>
        <dbReference type="SAM" id="MobiDB-lite"/>
    </source>
</evidence>
<dbReference type="AlphaFoldDB" id="A0AAW1SRY6"/>
<reference evidence="2 3" key="1">
    <citation type="journal article" date="2024" name="Nat. Commun.">
        <title>Phylogenomics reveals the evolutionary origins of lichenization in chlorophyte algae.</title>
        <authorList>
            <person name="Puginier C."/>
            <person name="Libourel C."/>
            <person name="Otte J."/>
            <person name="Skaloud P."/>
            <person name="Haon M."/>
            <person name="Grisel S."/>
            <person name="Petersen M."/>
            <person name="Berrin J.G."/>
            <person name="Delaux P.M."/>
            <person name="Dal Grande F."/>
            <person name="Keller J."/>
        </authorList>
    </citation>
    <scope>NUCLEOTIDE SEQUENCE [LARGE SCALE GENOMIC DNA]</scope>
    <source>
        <strain evidence="2 3">SAG 2523</strain>
    </source>
</reference>
<feature type="compositionally biased region" description="Basic and acidic residues" evidence="1">
    <location>
        <begin position="1"/>
        <end position="15"/>
    </location>
</feature>
<evidence type="ECO:0000313" key="3">
    <source>
        <dbReference type="Proteomes" id="UP001485043"/>
    </source>
</evidence>